<dbReference type="PANTHER" id="PTHR12013">
    <property type="entry name" value="SIGNAL RECOGNITION PARTICLE 14 KD PROTEIN"/>
    <property type="match status" value="1"/>
</dbReference>
<keyword evidence="7 8" id="KW-0687">Ribonucleoprotein</keyword>
<evidence type="ECO:0000256" key="4">
    <source>
        <dbReference type="ARBA" id="ARBA00022490"/>
    </source>
</evidence>
<dbReference type="Proteomes" id="UP000694865">
    <property type="component" value="Unplaced"/>
</dbReference>
<comment type="similarity">
    <text evidence="2 8">Belongs to the SRP14 family.</text>
</comment>
<evidence type="ECO:0000256" key="9">
    <source>
        <dbReference type="SAM" id="MobiDB-lite"/>
    </source>
</evidence>
<comment type="subunit">
    <text evidence="8">Heterodimer with SRP9; binds RNA as heterodimer. Component of a signal recognition particle (SRP) complex that consists of a 7SL RNA molecule of 300 nucleotides and six protein subunits: SRP72, SRP68, SRP54, SRP19, SRP14 and SRP9.</text>
</comment>
<feature type="compositionally biased region" description="Basic and acidic residues" evidence="9">
    <location>
        <begin position="44"/>
        <end position="55"/>
    </location>
</feature>
<sequence length="113" mass="12626">MVLLENDAFLNELTKLFQKSRTTGSVYLTMKKYHGQVKPKPKASKSDGSHDHQEHKCLVRATNGKKKITTVISSKDVNKFQMAYATVLKANVDSLKKRDKSSKGKGNKSKATQ</sequence>
<comment type="subcellular location">
    <subcellularLocation>
        <location evidence="1 8">Cytoplasm</location>
    </subcellularLocation>
</comment>
<keyword evidence="10" id="KW-1185">Reference proteome</keyword>
<evidence type="ECO:0000256" key="6">
    <source>
        <dbReference type="ARBA" id="ARBA00023135"/>
    </source>
</evidence>
<keyword evidence="5 8" id="KW-0694">RNA-binding</keyword>
<keyword evidence="4 8" id="KW-0963">Cytoplasm</keyword>
<evidence type="ECO:0000256" key="2">
    <source>
        <dbReference type="ARBA" id="ARBA00010349"/>
    </source>
</evidence>
<dbReference type="InterPro" id="IPR003210">
    <property type="entry name" value="Signal_recog_particle_SRP14"/>
</dbReference>
<feature type="compositionally biased region" description="Basic residues" evidence="9">
    <location>
        <begin position="33"/>
        <end position="43"/>
    </location>
</feature>
<evidence type="ECO:0000256" key="3">
    <source>
        <dbReference type="ARBA" id="ARBA00017926"/>
    </source>
</evidence>
<dbReference type="RefSeq" id="XP_002739221.1">
    <property type="nucleotide sequence ID" value="XM_002739175.2"/>
</dbReference>
<evidence type="ECO:0000313" key="10">
    <source>
        <dbReference type="Proteomes" id="UP000694865"/>
    </source>
</evidence>
<feature type="region of interest" description="Disordered" evidence="9">
    <location>
        <begin position="94"/>
        <end position="113"/>
    </location>
</feature>
<dbReference type="SUPFAM" id="SSF54762">
    <property type="entry name" value="Signal recognition particle alu RNA binding heterodimer, SRP9/14"/>
    <property type="match status" value="1"/>
</dbReference>
<gene>
    <name evidence="11" type="primary">LOC100374943</name>
</gene>
<dbReference type="Gene3D" id="3.30.720.10">
    <property type="entry name" value="Signal recognition particle alu RNA binding heterodimer, srp9/1"/>
    <property type="match status" value="1"/>
</dbReference>
<keyword evidence="6 8" id="KW-0733">Signal recognition particle</keyword>
<dbReference type="GeneID" id="100374943"/>
<evidence type="ECO:0000256" key="5">
    <source>
        <dbReference type="ARBA" id="ARBA00022884"/>
    </source>
</evidence>
<dbReference type="Pfam" id="PF02290">
    <property type="entry name" value="SRP14"/>
    <property type="match status" value="1"/>
</dbReference>
<feature type="region of interest" description="Disordered" evidence="9">
    <location>
        <begin position="33"/>
        <end position="55"/>
    </location>
</feature>
<evidence type="ECO:0000256" key="1">
    <source>
        <dbReference type="ARBA" id="ARBA00004496"/>
    </source>
</evidence>
<evidence type="ECO:0000313" key="11">
    <source>
        <dbReference type="RefSeq" id="XP_002739221.1"/>
    </source>
</evidence>
<evidence type="ECO:0000256" key="8">
    <source>
        <dbReference type="RuleBase" id="RU368100"/>
    </source>
</evidence>
<proteinExistence type="inferred from homology"/>
<accession>A0ABM0GX10</accession>
<organism evidence="10 11">
    <name type="scientific">Saccoglossus kowalevskii</name>
    <name type="common">Acorn worm</name>
    <dbReference type="NCBI Taxonomy" id="10224"/>
    <lineage>
        <taxon>Eukaryota</taxon>
        <taxon>Metazoa</taxon>
        <taxon>Hemichordata</taxon>
        <taxon>Enteropneusta</taxon>
        <taxon>Harrimaniidae</taxon>
        <taxon>Saccoglossus</taxon>
    </lineage>
</organism>
<feature type="compositionally biased region" description="Basic residues" evidence="9">
    <location>
        <begin position="97"/>
        <end position="113"/>
    </location>
</feature>
<comment type="function">
    <text evidence="8">Component of the signal recognition particle (SRP) complex, a ribonucleoprotein complex that mediates the cotranslational targeting of secretory and membrane proteins to the endoplasmic reticulum (ER). SRP9 together with SRP14 and the Alu portion of the SRP RNA, constitutes the elongation arrest domain of SRP. The complex of SRP9 and SRP14 is required for SRP RNA binding.</text>
</comment>
<protein>
    <recommendedName>
        <fullName evidence="3 8">Signal recognition particle 14 kDa protein</fullName>
        <shortName evidence="8">SRP14</shortName>
    </recommendedName>
</protein>
<evidence type="ECO:0000256" key="7">
    <source>
        <dbReference type="ARBA" id="ARBA00023274"/>
    </source>
</evidence>
<dbReference type="InterPro" id="IPR009018">
    <property type="entry name" value="Signal_recog_particle_SRP9/14"/>
</dbReference>
<reference evidence="11" key="1">
    <citation type="submission" date="2025-08" db="UniProtKB">
        <authorList>
            <consortium name="RefSeq"/>
        </authorList>
    </citation>
    <scope>IDENTIFICATION</scope>
    <source>
        <tissue evidence="11">Testes</tissue>
    </source>
</reference>
<name>A0ABM0GX10_SACKO</name>